<dbReference type="EMBL" id="ML994612">
    <property type="protein sequence ID" value="KAF2194010.1"/>
    <property type="molecule type" value="Genomic_DNA"/>
</dbReference>
<evidence type="ECO:0000256" key="1">
    <source>
        <dbReference type="PIRSR" id="PIRSR600246-1"/>
    </source>
</evidence>
<dbReference type="CDD" id="cd04701">
    <property type="entry name" value="Asparaginase_2"/>
    <property type="match status" value="1"/>
</dbReference>
<dbReference type="AlphaFoldDB" id="A0A6A6EV83"/>
<dbReference type="InterPro" id="IPR029055">
    <property type="entry name" value="Ntn_hydrolases_N"/>
</dbReference>
<accession>A0A6A6EV83</accession>
<dbReference type="Proteomes" id="UP000800200">
    <property type="component" value="Unassembled WGS sequence"/>
</dbReference>
<dbReference type="PANTHER" id="PTHR10188">
    <property type="entry name" value="L-ASPARAGINASE"/>
    <property type="match status" value="1"/>
</dbReference>
<dbReference type="GO" id="GO:0005737">
    <property type="term" value="C:cytoplasm"/>
    <property type="evidence" value="ECO:0007669"/>
    <property type="project" value="TreeGrafter"/>
</dbReference>
<organism evidence="4 5">
    <name type="scientific">Zopfia rhizophila CBS 207.26</name>
    <dbReference type="NCBI Taxonomy" id="1314779"/>
    <lineage>
        <taxon>Eukaryota</taxon>
        <taxon>Fungi</taxon>
        <taxon>Dikarya</taxon>
        <taxon>Ascomycota</taxon>
        <taxon>Pezizomycotina</taxon>
        <taxon>Dothideomycetes</taxon>
        <taxon>Dothideomycetes incertae sedis</taxon>
        <taxon>Zopfiaceae</taxon>
        <taxon>Zopfia</taxon>
    </lineage>
</organism>
<proteinExistence type="predicted"/>
<feature type="active site" description="Nucleophile" evidence="1">
    <location>
        <position position="241"/>
    </location>
</feature>
<feature type="region of interest" description="Disordered" evidence="3">
    <location>
        <begin position="1"/>
        <end position="53"/>
    </location>
</feature>
<protein>
    <submittedName>
        <fullName evidence="4">L-asparaginase</fullName>
    </submittedName>
</protein>
<feature type="compositionally biased region" description="Polar residues" evidence="3">
    <location>
        <begin position="34"/>
        <end position="51"/>
    </location>
</feature>
<evidence type="ECO:0000313" key="5">
    <source>
        <dbReference type="Proteomes" id="UP000800200"/>
    </source>
</evidence>
<feature type="site" description="Cleavage; by autolysis" evidence="2">
    <location>
        <begin position="240"/>
        <end position="241"/>
    </location>
</feature>
<keyword evidence="5" id="KW-1185">Reference proteome</keyword>
<sequence>MNNFPSKSLHNAAPRQKEHENQKQETTKSHLQQDSETMSTPSNAAAPSSQPIIKPRIIIHGGAGNITRSTLNPAQYESYKTSLRTILASSADLLSKPGATALDVATHAVSMLEDDPHYNSGKGAVFTRAGTQELECSIMVSSGYRKRGVSCMLLRHVKNPIKLARELLIRGEEDDGGGAKDHCEYSGPYIEALAEKWGLEIVDTSYFFTQKKWDEHMKGLEKEKAGKGEEWEMKNYIPLGTCGAVVLDSFGTVCAATSTGGLTNKIPGRIGDTPTMGAGYWAEEWFEDASQPRTQMLYQAPPSSSLNKLSRGDIPGLLTDCLPITPPRIPTPASTLPNHINNKPSPIRHAVGMSSSGNGDTFVRMVAARTVAAKSRFTPNTSLSKALSWMTGPNGELQKSAGDRWGKVHEGVGGIIGIELVGTKGTVVCNYNCGGMYRAWTEEDGDQKCLIFRDDNYESGPEGWGVLGK</sequence>
<name>A0A6A6EV83_9PEZI</name>
<dbReference type="OrthoDB" id="2262349at2759"/>
<dbReference type="PANTHER" id="PTHR10188:SF43">
    <property type="entry name" value="ASPARAGINASE (EUROFUNG)"/>
    <property type="match status" value="1"/>
</dbReference>
<evidence type="ECO:0000256" key="3">
    <source>
        <dbReference type="SAM" id="MobiDB-lite"/>
    </source>
</evidence>
<reference evidence="4" key="1">
    <citation type="journal article" date="2020" name="Stud. Mycol.">
        <title>101 Dothideomycetes genomes: a test case for predicting lifestyles and emergence of pathogens.</title>
        <authorList>
            <person name="Haridas S."/>
            <person name="Albert R."/>
            <person name="Binder M."/>
            <person name="Bloem J."/>
            <person name="Labutti K."/>
            <person name="Salamov A."/>
            <person name="Andreopoulos B."/>
            <person name="Baker S."/>
            <person name="Barry K."/>
            <person name="Bills G."/>
            <person name="Bluhm B."/>
            <person name="Cannon C."/>
            <person name="Castanera R."/>
            <person name="Culley D."/>
            <person name="Daum C."/>
            <person name="Ezra D."/>
            <person name="Gonzalez J."/>
            <person name="Henrissat B."/>
            <person name="Kuo A."/>
            <person name="Liang C."/>
            <person name="Lipzen A."/>
            <person name="Lutzoni F."/>
            <person name="Magnuson J."/>
            <person name="Mondo S."/>
            <person name="Nolan M."/>
            <person name="Ohm R."/>
            <person name="Pangilinan J."/>
            <person name="Park H.-J."/>
            <person name="Ramirez L."/>
            <person name="Alfaro M."/>
            <person name="Sun H."/>
            <person name="Tritt A."/>
            <person name="Yoshinaga Y."/>
            <person name="Zwiers L.-H."/>
            <person name="Turgeon B."/>
            <person name="Goodwin S."/>
            <person name="Spatafora J."/>
            <person name="Crous P."/>
            <person name="Grigoriev I."/>
        </authorList>
    </citation>
    <scope>NUCLEOTIDE SEQUENCE</scope>
    <source>
        <strain evidence="4">CBS 207.26</strain>
    </source>
</reference>
<dbReference type="GO" id="GO:0016787">
    <property type="term" value="F:hydrolase activity"/>
    <property type="evidence" value="ECO:0007669"/>
    <property type="project" value="InterPro"/>
</dbReference>
<dbReference type="InterPro" id="IPR000246">
    <property type="entry name" value="Peptidase_T2"/>
</dbReference>
<dbReference type="Pfam" id="PF01112">
    <property type="entry name" value="Asparaginase_2"/>
    <property type="match status" value="1"/>
</dbReference>
<dbReference type="SUPFAM" id="SSF56235">
    <property type="entry name" value="N-terminal nucleophile aminohydrolases (Ntn hydrolases)"/>
    <property type="match status" value="1"/>
</dbReference>
<evidence type="ECO:0000313" key="4">
    <source>
        <dbReference type="EMBL" id="KAF2194010.1"/>
    </source>
</evidence>
<gene>
    <name evidence="4" type="ORF">K469DRAFT_709491</name>
</gene>
<feature type="compositionally biased region" description="Basic and acidic residues" evidence="3">
    <location>
        <begin position="15"/>
        <end position="33"/>
    </location>
</feature>
<dbReference type="Gene3D" id="3.60.20.30">
    <property type="entry name" value="(Glycosyl)asparaginase"/>
    <property type="match status" value="1"/>
</dbReference>
<evidence type="ECO:0000256" key="2">
    <source>
        <dbReference type="PIRSR" id="PIRSR600246-3"/>
    </source>
</evidence>